<keyword evidence="2" id="KW-1185">Reference proteome</keyword>
<dbReference type="Proteomes" id="UP001222800">
    <property type="component" value="Plasmid unnamed1"/>
</dbReference>
<gene>
    <name evidence="1" type="ORF">P4S50_20055</name>
</gene>
<sequence>MKRFKKLTLILLTIIFFVTTSNELYAKSNNIKVNIPDFNVYINDTLINNINNKYPLITYKNIVYIPITWSDSRFLGLETYWNDKTGLVVNKSNKFSNYDIYDDYINVPKQTYTAQKATFKITVNNKHIENNKEPYPLLVFRDTTYFPLTWRFAVDEFGWKYSFTKDEGLKIQSDNITDNKAHTILAIVNRTAFSSSYKIKSEIDTYYNAQRENRINTEGICTNEFKKSNLDNRDKELEQLFSPSIPIPRGSGAQLTGWSWNYNCEKPSENPGFGAAATGPCVSHSTFLSLGDGALTSINNFQILGDMRKSIEKIENTSNENDTYLITFNKDSKYANRKIELKINWDNLVLKTLNIKDGYTIKSEFIDVVN</sequence>
<reference evidence="1 2" key="1">
    <citation type="submission" date="2023-03" db="EMBL/GenBank/DDBJ databases">
        <title>Complete genome sequence of Tepidibacter sp. SWIR-1, isolated from a deep-sea hydrothermal vent.</title>
        <authorList>
            <person name="Li X."/>
        </authorList>
    </citation>
    <scope>NUCLEOTIDE SEQUENCE [LARGE SCALE GENOMIC DNA]</scope>
    <source>
        <strain evidence="1 2">SWIR-1</strain>
        <plasmid evidence="1 2">unnamed1</plasmid>
    </source>
</reference>
<protein>
    <recommendedName>
        <fullName evidence="3">Copper amine oxidase-like N-terminal domain-containing protein</fullName>
    </recommendedName>
</protein>
<geneLocation type="plasmid" evidence="1 2">
    <name>unnamed1</name>
</geneLocation>
<name>A0ABY8EJR7_9FIRM</name>
<evidence type="ECO:0000313" key="2">
    <source>
        <dbReference type="Proteomes" id="UP001222800"/>
    </source>
</evidence>
<evidence type="ECO:0008006" key="3">
    <source>
        <dbReference type="Google" id="ProtNLM"/>
    </source>
</evidence>
<evidence type="ECO:0000313" key="1">
    <source>
        <dbReference type="EMBL" id="WFD12430.1"/>
    </source>
</evidence>
<keyword evidence="1" id="KW-0614">Plasmid</keyword>
<accession>A0ABY8EJR7</accession>
<dbReference type="EMBL" id="CP120734">
    <property type="protein sequence ID" value="WFD12430.1"/>
    <property type="molecule type" value="Genomic_DNA"/>
</dbReference>
<organism evidence="1 2">
    <name type="scientific">Tepidibacter hydrothermalis</name>
    <dbReference type="NCBI Taxonomy" id="3036126"/>
    <lineage>
        <taxon>Bacteria</taxon>
        <taxon>Bacillati</taxon>
        <taxon>Bacillota</taxon>
        <taxon>Clostridia</taxon>
        <taxon>Peptostreptococcales</taxon>
        <taxon>Peptostreptococcaceae</taxon>
        <taxon>Tepidibacter</taxon>
    </lineage>
</organism>
<proteinExistence type="predicted"/>
<dbReference type="RefSeq" id="WP_277734831.1">
    <property type="nucleotide sequence ID" value="NZ_CP120734.1"/>
</dbReference>